<dbReference type="PANTHER" id="PTHR23088:SF27">
    <property type="entry name" value="DEAMINATED GLUTATHIONE AMIDASE"/>
    <property type="match status" value="1"/>
</dbReference>
<reference evidence="3 4" key="1">
    <citation type="submission" date="2024-09" db="EMBL/GenBank/DDBJ databases">
        <authorList>
            <person name="Sun Q."/>
            <person name="Mori K."/>
        </authorList>
    </citation>
    <scope>NUCLEOTIDE SEQUENCE [LARGE SCALE GENOMIC DNA]</scope>
    <source>
        <strain evidence="3 4">TBRC 2205</strain>
    </source>
</reference>
<sequence length="240" mass="26005">MRIGACQTPEVLGDVATATRVMLDFADRAQVDLLLFPECFLQGYLVTAEHVRRQAVDLGSPDLTALLAPLARVRPTLVFGVLERCGDRYHNTALVVARGRVLGRYRKTFLTPAESMFTPGEAYPIFDCAGVRFGINICYDTGFPGAAAAVAAGGADVLLVPAQNMMRRQAALRWRDLHTEIRLRRVRETGMWLASADVTGERDEQRIGLGPTCVIDPAGRVVAQVPTGTTGMAVAEIPPP</sequence>
<dbReference type="SUPFAM" id="SSF56317">
    <property type="entry name" value="Carbon-nitrogen hydrolase"/>
    <property type="match status" value="1"/>
</dbReference>
<dbReference type="Gene3D" id="3.60.110.10">
    <property type="entry name" value="Carbon-nitrogen hydrolase"/>
    <property type="match status" value="1"/>
</dbReference>
<dbReference type="EMBL" id="JBHLUE010000012">
    <property type="protein sequence ID" value="MFC0565871.1"/>
    <property type="molecule type" value="Genomic_DNA"/>
</dbReference>
<gene>
    <name evidence="3" type="ORF">ACFFHU_17245</name>
</gene>
<dbReference type="Pfam" id="PF00795">
    <property type="entry name" value="CN_hydrolase"/>
    <property type="match status" value="1"/>
</dbReference>
<keyword evidence="4" id="KW-1185">Reference proteome</keyword>
<feature type="domain" description="CN hydrolase" evidence="2">
    <location>
        <begin position="1"/>
        <end position="239"/>
    </location>
</feature>
<comment type="caution">
    <text evidence="3">The sequence shown here is derived from an EMBL/GenBank/DDBJ whole genome shotgun (WGS) entry which is preliminary data.</text>
</comment>
<keyword evidence="3" id="KW-0378">Hydrolase</keyword>
<proteinExistence type="inferred from homology"/>
<evidence type="ECO:0000313" key="4">
    <source>
        <dbReference type="Proteomes" id="UP001589894"/>
    </source>
</evidence>
<dbReference type="InterPro" id="IPR036526">
    <property type="entry name" value="C-N_Hydrolase_sf"/>
</dbReference>
<dbReference type="PANTHER" id="PTHR23088">
    <property type="entry name" value="NITRILASE-RELATED"/>
    <property type="match status" value="1"/>
</dbReference>
<dbReference type="GO" id="GO:0016787">
    <property type="term" value="F:hydrolase activity"/>
    <property type="evidence" value="ECO:0007669"/>
    <property type="project" value="UniProtKB-KW"/>
</dbReference>
<protein>
    <submittedName>
        <fullName evidence="3">Carbon-nitrogen hydrolase family protein</fullName>
    </submittedName>
</protein>
<accession>A0ABV6NYM0</accession>
<evidence type="ECO:0000256" key="1">
    <source>
        <dbReference type="ARBA" id="ARBA00010613"/>
    </source>
</evidence>
<dbReference type="RefSeq" id="WP_377340122.1">
    <property type="nucleotide sequence ID" value="NZ_JBHLUE010000012.1"/>
</dbReference>
<name>A0ABV6NYM0_9ACTN</name>
<evidence type="ECO:0000259" key="2">
    <source>
        <dbReference type="PROSITE" id="PS50263"/>
    </source>
</evidence>
<dbReference type="InterPro" id="IPR003010">
    <property type="entry name" value="C-N_Hydrolase"/>
</dbReference>
<organism evidence="3 4">
    <name type="scientific">Plantactinospora siamensis</name>
    <dbReference type="NCBI Taxonomy" id="555372"/>
    <lineage>
        <taxon>Bacteria</taxon>
        <taxon>Bacillati</taxon>
        <taxon>Actinomycetota</taxon>
        <taxon>Actinomycetes</taxon>
        <taxon>Micromonosporales</taxon>
        <taxon>Micromonosporaceae</taxon>
        <taxon>Plantactinospora</taxon>
    </lineage>
</organism>
<evidence type="ECO:0000313" key="3">
    <source>
        <dbReference type="EMBL" id="MFC0565871.1"/>
    </source>
</evidence>
<dbReference type="PROSITE" id="PS50263">
    <property type="entry name" value="CN_HYDROLASE"/>
    <property type="match status" value="1"/>
</dbReference>
<dbReference type="Proteomes" id="UP001589894">
    <property type="component" value="Unassembled WGS sequence"/>
</dbReference>
<comment type="similarity">
    <text evidence="1">Belongs to the carbon-nitrogen hydrolase superfamily. NIT1/NIT2 family.</text>
</comment>
<dbReference type="CDD" id="cd07197">
    <property type="entry name" value="nitrilase"/>
    <property type="match status" value="1"/>
</dbReference>